<dbReference type="PANTHER" id="PTHR43384:SF11">
    <property type="entry name" value="SEPTUM SITE DETERMINING PROTEIN"/>
    <property type="match status" value="1"/>
</dbReference>
<dbReference type="Proteomes" id="UP001501521">
    <property type="component" value="Unassembled WGS sequence"/>
</dbReference>
<name>A0ABP9F1U2_9ACTN</name>
<dbReference type="NCBIfam" id="TIGR03815">
    <property type="entry name" value="CpaE_hom_Actino"/>
    <property type="match status" value="1"/>
</dbReference>
<dbReference type="EMBL" id="BAABLV010000008">
    <property type="protein sequence ID" value="GAA4890756.1"/>
    <property type="molecule type" value="Genomic_DNA"/>
</dbReference>
<dbReference type="SUPFAM" id="SSF52540">
    <property type="entry name" value="P-loop containing nucleoside triphosphate hydrolases"/>
    <property type="match status" value="1"/>
</dbReference>
<dbReference type="InterPro" id="IPR027417">
    <property type="entry name" value="P-loop_NTPase"/>
</dbReference>
<sequence length="337" mass="33876">MVGMEPYVLLCARDPAVVEAVEVSAAAFEVPLRVAHHPDDVRVAWPDASLRLVSTEVASRWSGVAPGRAYLVGDSAADLARCSAGLGLPVLPLPDHGGHLAEALSAAMRSERSRGGVVALVGASGGLGVSTLAASLALVAASDGAPTAAVDLAQAGGGLDLLVGAETVAGVRWPDLGHARGELADLVAGLPTVEGASFLAQGRESPAVPPQAAVSAAVGSLARSVGLVVIDAGREAPAVDCDQVVLVVGADVRSVASARMMAETRSVHPTSVVVRPGPGRSIPAEVVARSLGLPVLGAVAHDPAVPRLAELGMLPVAGPARRYRRHVAQLLTAVRNG</sequence>
<evidence type="ECO:0000313" key="1">
    <source>
        <dbReference type="EMBL" id="GAA4890756.1"/>
    </source>
</evidence>
<keyword evidence="2" id="KW-1185">Reference proteome</keyword>
<dbReference type="InterPro" id="IPR022521">
    <property type="entry name" value="Rv3660c"/>
</dbReference>
<reference evidence="2" key="1">
    <citation type="journal article" date="2019" name="Int. J. Syst. Evol. Microbiol.">
        <title>The Global Catalogue of Microorganisms (GCM) 10K type strain sequencing project: providing services to taxonomists for standard genome sequencing and annotation.</title>
        <authorList>
            <consortium name="The Broad Institute Genomics Platform"/>
            <consortium name="The Broad Institute Genome Sequencing Center for Infectious Disease"/>
            <person name="Wu L."/>
            <person name="Ma J."/>
        </authorList>
    </citation>
    <scope>NUCLEOTIDE SEQUENCE [LARGE SCALE GENOMIC DNA]</scope>
    <source>
        <strain evidence="2">JCM 19125</strain>
    </source>
</reference>
<accession>A0ABP9F1U2</accession>
<dbReference type="Gene3D" id="3.40.50.300">
    <property type="entry name" value="P-loop containing nucleotide triphosphate hydrolases"/>
    <property type="match status" value="1"/>
</dbReference>
<gene>
    <name evidence="1" type="ORF">GCM10025789_04170</name>
</gene>
<organism evidence="1 2">
    <name type="scientific">Tessaracoccus lubricantis</name>
    <dbReference type="NCBI Taxonomy" id="545543"/>
    <lineage>
        <taxon>Bacteria</taxon>
        <taxon>Bacillati</taxon>
        <taxon>Actinomycetota</taxon>
        <taxon>Actinomycetes</taxon>
        <taxon>Propionibacteriales</taxon>
        <taxon>Propionibacteriaceae</taxon>
        <taxon>Tessaracoccus</taxon>
    </lineage>
</organism>
<comment type="caution">
    <text evidence="1">The sequence shown here is derived from an EMBL/GenBank/DDBJ whole genome shotgun (WGS) entry which is preliminary data.</text>
</comment>
<evidence type="ECO:0000313" key="2">
    <source>
        <dbReference type="Proteomes" id="UP001501521"/>
    </source>
</evidence>
<dbReference type="InterPro" id="IPR050625">
    <property type="entry name" value="ParA/MinD_ATPase"/>
</dbReference>
<protein>
    <submittedName>
        <fullName evidence="1">Septum formation initiator</fullName>
    </submittedName>
</protein>
<dbReference type="PANTHER" id="PTHR43384">
    <property type="entry name" value="SEPTUM SITE-DETERMINING PROTEIN MIND HOMOLOG, CHLOROPLASTIC-RELATED"/>
    <property type="match status" value="1"/>
</dbReference>
<proteinExistence type="predicted"/>